<evidence type="ECO:0000256" key="2">
    <source>
        <dbReference type="ARBA" id="ARBA00022741"/>
    </source>
</evidence>
<evidence type="ECO:0000256" key="1">
    <source>
        <dbReference type="ARBA" id="ARBA00012552"/>
    </source>
</evidence>
<evidence type="ECO:0000259" key="9">
    <source>
        <dbReference type="PROSITE" id="PS51192"/>
    </source>
</evidence>
<keyword evidence="6" id="KW-0694">RNA-binding</keyword>
<dbReference type="PANTHER" id="PTHR47959">
    <property type="entry name" value="ATP-DEPENDENT RNA HELICASE RHLE-RELATED"/>
    <property type="match status" value="1"/>
</dbReference>
<feature type="compositionally biased region" description="Basic and acidic residues" evidence="8">
    <location>
        <begin position="1"/>
        <end position="12"/>
    </location>
</feature>
<dbReference type="InterPro" id="IPR011545">
    <property type="entry name" value="DEAD/DEAH_box_helicase_dom"/>
</dbReference>
<evidence type="ECO:0000256" key="5">
    <source>
        <dbReference type="ARBA" id="ARBA00022840"/>
    </source>
</evidence>
<dbReference type="GO" id="GO:0003723">
    <property type="term" value="F:RNA binding"/>
    <property type="evidence" value="ECO:0007669"/>
    <property type="project" value="UniProtKB-KW"/>
</dbReference>
<keyword evidence="5" id="KW-0067">ATP-binding</keyword>
<feature type="region of interest" description="Disordered" evidence="8">
    <location>
        <begin position="1"/>
        <end position="28"/>
    </location>
</feature>
<dbReference type="PROSITE" id="PS00039">
    <property type="entry name" value="DEAD_ATP_HELICASE"/>
    <property type="match status" value="1"/>
</dbReference>
<feature type="domain" description="Helicase ATP-binding" evidence="9">
    <location>
        <begin position="68"/>
        <end position="239"/>
    </location>
</feature>
<dbReference type="InterPro" id="IPR027417">
    <property type="entry name" value="P-loop_NTPase"/>
</dbReference>
<sequence length="414" mass="46885">MTSLKTENENKTSTETSTETSTDTHSSKYSVISQWDDEVLNLKPKLLRGIYAFGFEKPSPIQQKALIPMTSRPPRDIIAQAQSGTGKSGAFVTGILQIIDETKPETQALILAPTHELANQIKQVMDDIGRFLKVKTQLLVGGTSVEKDKEQLLENTPHVVIGTPGRIHDMFRRKYLTSSTLKILVVDEADEMLSSGFTEQMYKIFQYTPNDIQVGLFSATMPCDLQELTDKFLRHPVKILVKAEQLTLQGIAQYYINLEDDLQKYECIKDLFSSLTLSQAIIYCNSTRRVDDLEEAMTSDNFPVKKIHGKMPDMERKAVHKDFKAGGCRVLITSDLFARGIDVQQVSMVINFDIPRNEHTYLHRIGRSGRWGRKGVAINFTSKHDAPRLKTFEEYYHTEIAEMPSDYTKHLSLG</sequence>
<keyword evidence="2" id="KW-0547">Nucleotide-binding</keyword>
<reference evidence="12" key="1">
    <citation type="journal article" date="2020" name="Nature">
        <title>Giant virus diversity and host interactions through global metagenomics.</title>
        <authorList>
            <person name="Schulz F."/>
            <person name="Roux S."/>
            <person name="Paez-Espino D."/>
            <person name="Jungbluth S."/>
            <person name="Walsh D.A."/>
            <person name="Denef V.J."/>
            <person name="McMahon K.D."/>
            <person name="Konstantinidis K.T."/>
            <person name="Eloe-Fadrosh E.A."/>
            <person name="Kyrpides N.C."/>
            <person name="Woyke T."/>
        </authorList>
    </citation>
    <scope>NUCLEOTIDE SEQUENCE</scope>
    <source>
        <strain evidence="12">GVMAG-M-3300025880-75</strain>
    </source>
</reference>
<dbReference type="Gene3D" id="3.40.50.300">
    <property type="entry name" value="P-loop containing nucleotide triphosphate hydrolases"/>
    <property type="match status" value="2"/>
</dbReference>
<dbReference type="Pfam" id="PF00270">
    <property type="entry name" value="DEAD"/>
    <property type="match status" value="1"/>
</dbReference>
<evidence type="ECO:0000256" key="4">
    <source>
        <dbReference type="ARBA" id="ARBA00022806"/>
    </source>
</evidence>
<evidence type="ECO:0000256" key="7">
    <source>
        <dbReference type="ARBA" id="ARBA00047984"/>
    </source>
</evidence>
<evidence type="ECO:0000259" key="10">
    <source>
        <dbReference type="PROSITE" id="PS51194"/>
    </source>
</evidence>
<evidence type="ECO:0000259" key="11">
    <source>
        <dbReference type="PROSITE" id="PS51195"/>
    </source>
</evidence>
<dbReference type="EC" id="3.6.4.13" evidence="1"/>
<dbReference type="EMBL" id="MN740356">
    <property type="protein sequence ID" value="QHU02373.1"/>
    <property type="molecule type" value="Genomic_DNA"/>
</dbReference>
<accession>A0A6C0JAP1</accession>
<organism evidence="12">
    <name type="scientific">viral metagenome</name>
    <dbReference type="NCBI Taxonomy" id="1070528"/>
    <lineage>
        <taxon>unclassified sequences</taxon>
        <taxon>metagenomes</taxon>
        <taxon>organismal metagenomes</taxon>
    </lineage>
</organism>
<dbReference type="PANTHER" id="PTHR47959:SF1">
    <property type="entry name" value="ATP-DEPENDENT RNA HELICASE DBPA"/>
    <property type="match status" value="1"/>
</dbReference>
<evidence type="ECO:0000256" key="8">
    <source>
        <dbReference type="SAM" id="MobiDB-lite"/>
    </source>
</evidence>
<evidence type="ECO:0000256" key="6">
    <source>
        <dbReference type="ARBA" id="ARBA00022884"/>
    </source>
</evidence>
<dbReference type="AlphaFoldDB" id="A0A6C0JAP1"/>
<keyword evidence="4" id="KW-0347">Helicase</keyword>
<dbReference type="GO" id="GO:0005829">
    <property type="term" value="C:cytosol"/>
    <property type="evidence" value="ECO:0007669"/>
    <property type="project" value="TreeGrafter"/>
</dbReference>
<dbReference type="InterPro" id="IPR050079">
    <property type="entry name" value="DEAD_box_RNA_helicase"/>
</dbReference>
<dbReference type="GO" id="GO:0016787">
    <property type="term" value="F:hydrolase activity"/>
    <property type="evidence" value="ECO:0007669"/>
    <property type="project" value="UniProtKB-KW"/>
</dbReference>
<dbReference type="InterPro" id="IPR001650">
    <property type="entry name" value="Helicase_C-like"/>
</dbReference>
<dbReference type="InterPro" id="IPR014014">
    <property type="entry name" value="RNA_helicase_DEAD_Q_motif"/>
</dbReference>
<dbReference type="SMART" id="SM00490">
    <property type="entry name" value="HELICc"/>
    <property type="match status" value="1"/>
</dbReference>
<dbReference type="GO" id="GO:0005524">
    <property type="term" value="F:ATP binding"/>
    <property type="evidence" value="ECO:0007669"/>
    <property type="project" value="UniProtKB-KW"/>
</dbReference>
<feature type="domain" description="Helicase C-terminal" evidence="10">
    <location>
        <begin position="250"/>
        <end position="411"/>
    </location>
</feature>
<dbReference type="GO" id="GO:0003724">
    <property type="term" value="F:RNA helicase activity"/>
    <property type="evidence" value="ECO:0007669"/>
    <property type="project" value="UniProtKB-EC"/>
</dbReference>
<proteinExistence type="predicted"/>
<dbReference type="Pfam" id="PF00271">
    <property type="entry name" value="Helicase_C"/>
    <property type="match status" value="1"/>
</dbReference>
<comment type="catalytic activity">
    <reaction evidence="7">
        <text>ATP + H2O = ADP + phosphate + H(+)</text>
        <dbReference type="Rhea" id="RHEA:13065"/>
        <dbReference type="ChEBI" id="CHEBI:15377"/>
        <dbReference type="ChEBI" id="CHEBI:15378"/>
        <dbReference type="ChEBI" id="CHEBI:30616"/>
        <dbReference type="ChEBI" id="CHEBI:43474"/>
        <dbReference type="ChEBI" id="CHEBI:456216"/>
        <dbReference type="EC" id="3.6.4.13"/>
    </reaction>
</comment>
<dbReference type="PROSITE" id="PS51192">
    <property type="entry name" value="HELICASE_ATP_BIND_1"/>
    <property type="match status" value="1"/>
</dbReference>
<dbReference type="CDD" id="cd18787">
    <property type="entry name" value="SF2_C_DEAD"/>
    <property type="match status" value="1"/>
</dbReference>
<feature type="compositionally biased region" description="Low complexity" evidence="8">
    <location>
        <begin position="13"/>
        <end position="28"/>
    </location>
</feature>
<dbReference type="InterPro" id="IPR014001">
    <property type="entry name" value="Helicase_ATP-bd"/>
</dbReference>
<feature type="domain" description="DEAD-box RNA helicase Q" evidence="11">
    <location>
        <begin position="35"/>
        <end position="63"/>
    </location>
</feature>
<dbReference type="SMART" id="SM00487">
    <property type="entry name" value="DEXDc"/>
    <property type="match status" value="1"/>
</dbReference>
<evidence type="ECO:0000313" key="12">
    <source>
        <dbReference type="EMBL" id="QHU02373.1"/>
    </source>
</evidence>
<evidence type="ECO:0000256" key="3">
    <source>
        <dbReference type="ARBA" id="ARBA00022801"/>
    </source>
</evidence>
<dbReference type="PROSITE" id="PS51194">
    <property type="entry name" value="HELICASE_CTER"/>
    <property type="match status" value="1"/>
</dbReference>
<dbReference type="InterPro" id="IPR000629">
    <property type="entry name" value="RNA-helicase_DEAD-box_CS"/>
</dbReference>
<dbReference type="SUPFAM" id="SSF52540">
    <property type="entry name" value="P-loop containing nucleoside triphosphate hydrolases"/>
    <property type="match status" value="1"/>
</dbReference>
<name>A0A6C0JAP1_9ZZZZ</name>
<keyword evidence="3" id="KW-0378">Hydrolase</keyword>
<dbReference type="FunFam" id="3.40.50.300:FF:000849">
    <property type="entry name" value="ATP-dependent RNA helicase DBP5"/>
    <property type="match status" value="1"/>
</dbReference>
<dbReference type="PROSITE" id="PS51195">
    <property type="entry name" value="Q_MOTIF"/>
    <property type="match status" value="1"/>
</dbReference>
<protein>
    <recommendedName>
        <fullName evidence="1">RNA helicase</fullName>
        <ecNumber evidence="1">3.6.4.13</ecNumber>
    </recommendedName>
</protein>